<accession>A0A1C9C7H9</accession>
<keyword evidence="1" id="KW-0934">Plastid</keyword>
<dbReference type="AlphaFoldDB" id="A0A1C9C7H9"/>
<sequence length="162" mass="18716">MQLFIKLKGHSARVPLSSIYELISEIVLKKYICPIQIDRINWKLFTCTNVTSKDFFVRLPLYDCRGKLKMPLSKVSLDHNYASHLYHSTPATAKFILKGVPNACMSDPELNQRVDNLTSIFMDDLPLLHAEDKESSYFKFVKQSNRSSHEGMLFREIQVAYP</sequence>
<organism evidence="1">
    <name type="scientific">Rhodymenia pseudopalmata</name>
    <name type="common">Red alga</name>
    <dbReference type="NCBI Taxonomy" id="31502"/>
    <lineage>
        <taxon>Eukaryota</taxon>
        <taxon>Rhodophyta</taxon>
        <taxon>Florideophyceae</taxon>
        <taxon>Rhodymeniophycidae</taxon>
        <taxon>Rhodymeniales</taxon>
        <taxon>Rhodymeniaceae</taxon>
        <taxon>Rhodymenia</taxon>
    </lineage>
</organism>
<gene>
    <name evidence="1" type="ORF">Rhodyp_055</name>
</gene>
<reference evidence="1" key="1">
    <citation type="journal article" date="2016" name="BMC Biol.">
        <title>Parallel evolution of highly conserved plastid genome architecture in red seaweeds and seed plants.</title>
        <authorList>
            <person name="Lee J."/>
            <person name="Cho C.H."/>
            <person name="Park S.I."/>
            <person name="Choi J.W."/>
            <person name="Song H.S."/>
            <person name="West J.A."/>
            <person name="Bhattacharya D."/>
            <person name="Yoon H.S."/>
        </authorList>
    </citation>
    <scope>NUCLEOTIDE SEQUENCE</scope>
</reference>
<proteinExistence type="predicted"/>
<dbReference type="EMBL" id="KX284709">
    <property type="protein sequence ID" value="AOM64333.1"/>
    <property type="molecule type" value="Genomic_DNA"/>
</dbReference>
<dbReference type="GeneID" id="29069458"/>
<protein>
    <submittedName>
        <fullName evidence="1">Uncharacterized protein</fullName>
    </submittedName>
</protein>
<evidence type="ECO:0000313" key="1">
    <source>
        <dbReference type="EMBL" id="AOM64333.1"/>
    </source>
</evidence>
<geneLocation type="plastid" evidence="1"/>
<name>A0A1C9C7H9_RHOPU</name>
<dbReference type="RefSeq" id="YP_009293651.1">
    <property type="nucleotide sequence ID" value="NC_031144.1"/>
</dbReference>